<accession>A0A5B7CAR2</accession>
<gene>
    <name evidence="1" type="ORF">Din_047401</name>
</gene>
<sequence length="125" mass="14340">MASATVRDWTMDQRKILSRNQAITEVAKSAQEQGHLELKGQTTTKAIAVIIGTFALAIARGDDKHAEEIDNNEDEYMMTWLSIDDKIVSELTKLLETERTSPVKVKFKFINNHQRQRRVLWVITL</sequence>
<name>A0A5B7CAR2_DAVIN</name>
<evidence type="ECO:0000313" key="1">
    <source>
        <dbReference type="EMBL" id="MPA77960.1"/>
    </source>
</evidence>
<reference evidence="1" key="1">
    <citation type="submission" date="2019-08" db="EMBL/GenBank/DDBJ databases">
        <title>Reference gene set and small RNA set construction with multiple tissues from Davidia involucrata Baill.</title>
        <authorList>
            <person name="Yang H."/>
            <person name="Zhou C."/>
            <person name="Li G."/>
            <person name="Wang J."/>
            <person name="Gao P."/>
            <person name="Wang M."/>
            <person name="Wang R."/>
            <person name="Zhao Y."/>
        </authorList>
    </citation>
    <scope>NUCLEOTIDE SEQUENCE</scope>
    <source>
        <tissue evidence="1">Mixed with DoveR01_LX</tissue>
    </source>
</reference>
<dbReference type="EMBL" id="GHES01047401">
    <property type="protein sequence ID" value="MPA77960.1"/>
    <property type="molecule type" value="Transcribed_RNA"/>
</dbReference>
<protein>
    <submittedName>
        <fullName evidence="1">Uncharacterized protein</fullName>
    </submittedName>
</protein>
<dbReference type="AlphaFoldDB" id="A0A5B7CAR2"/>
<proteinExistence type="predicted"/>
<organism evidence="1">
    <name type="scientific">Davidia involucrata</name>
    <name type="common">Dove tree</name>
    <dbReference type="NCBI Taxonomy" id="16924"/>
    <lineage>
        <taxon>Eukaryota</taxon>
        <taxon>Viridiplantae</taxon>
        <taxon>Streptophyta</taxon>
        <taxon>Embryophyta</taxon>
        <taxon>Tracheophyta</taxon>
        <taxon>Spermatophyta</taxon>
        <taxon>Magnoliopsida</taxon>
        <taxon>eudicotyledons</taxon>
        <taxon>Gunneridae</taxon>
        <taxon>Pentapetalae</taxon>
        <taxon>asterids</taxon>
        <taxon>Cornales</taxon>
        <taxon>Nyssaceae</taxon>
        <taxon>Davidia</taxon>
    </lineage>
</organism>